<feature type="compositionally biased region" description="Polar residues" evidence="1">
    <location>
        <begin position="19"/>
        <end position="30"/>
    </location>
</feature>
<dbReference type="InParanoid" id="A0A316VQN3"/>
<evidence type="ECO:0000256" key="1">
    <source>
        <dbReference type="SAM" id="MobiDB-lite"/>
    </source>
</evidence>
<dbReference type="Proteomes" id="UP000245771">
    <property type="component" value="Unassembled WGS sequence"/>
</dbReference>
<name>A0A316VQN3_9BASI</name>
<proteinExistence type="predicted"/>
<reference evidence="2 3" key="1">
    <citation type="journal article" date="2018" name="Mol. Biol. Evol.">
        <title>Broad Genomic Sampling Reveals a Smut Pathogenic Ancestry of the Fungal Clade Ustilaginomycotina.</title>
        <authorList>
            <person name="Kijpornyongpan T."/>
            <person name="Mondo S.J."/>
            <person name="Barry K."/>
            <person name="Sandor L."/>
            <person name="Lee J."/>
            <person name="Lipzen A."/>
            <person name="Pangilinan J."/>
            <person name="LaButti K."/>
            <person name="Hainaut M."/>
            <person name="Henrissat B."/>
            <person name="Grigoriev I.V."/>
            <person name="Spatafora J.W."/>
            <person name="Aime M.C."/>
        </authorList>
    </citation>
    <scope>NUCLEOTIDE SEQUENCE [LARGE SCALE GENOMIC DNA]</scope>
    <source>
        <strain evidence="2 3">MCA 3882</strain>
    </source>
</reference>
<evidence type="ECO:0000313" key="3">
    <source>
        <dbReference type="Proteomes" id="UP000245771"/>
    </source>
</evidence>
<gene>
    <name evidence="2" type="ORF">FA14DRAFT_177746</name>
</gene>
<dbReference type="AlphaFoldDB" id="A0A316VQN3"/>
<dbReference type="RefSeq" id="XP_025358773.1">
    <property type="nucleotide sequence ID" value="XM_025500762.1"/>
</dbReference>
<feature type="region of interest" description="Disordered" evidence="1">
    <location>
        <begin position="285"/>
        <end position="308"/>
    </location>
</feature>
<feature type="region of interest" description="Disordered" evidence="1">
    <location>
        <begin position="1"/>
        <end position="60"/>
    </location>
</feature>
<accession>A0A316VQN3</accession>
<keyword evidence="3" id="KW-1185">Reference proteome</keyword>
<dbReference type="OrthoDB" id="10361672at2759"/>
<dbReference type="GeneID" id="37022543"/>
<sequence>MLPSSSVMALPAFSREEQSQTSQPENSTPASTTSKSRKRKSEDPVSPQTPAKANLHNPSGHAVVFSDLKLDDTTAIDHLARSGKYSKMHVVGTGISDHEGAHSHLQDFMKQRGIDRGRTRIRYYSGGKNVLDNKVEDTHEKNFQGTPKPVRYDADTHLAQRLGKGTKVDVYHIAPSQEHHMNKLADNKDIKLRTVHHLSGYNSNLHSGTNREPELKHWGSLNSRIKANHPKADLLLSATPVTFNDQGGSTQPYKKLKNVYPANHLEAAKKDPFHQRSLEKAENYLGPHRQGGNIPHLHPGAHDSQHAGKPLQHLINQARFDEAQQPKDKRPLRDHFNKYLDHALPIVKSEAHQKHPKLAYRLANGVREAFTKSPRLEVCDGVHIACVNAVQKRKDHSAVVSGTFYRDTANEGPNAQLKLKPSQPGDPHHGHLIINQTGKKAGNLLVNAAKKEVKPPQKKTSRL</sequence>
<dbReference type="EMBL" id="KZ819602">
    <property type="protein sequence ID" value="PWN38471.1"/>
    <property type="molecule type" value="Genomic_DNA"/>
</dbReference>
<evidence type="ECO:0000313" key="2">
    <source>
        <dbReference type="EMBL" id="PWN38471.1"/>
    </source>
</evidence>
<organism evidence="2 3">
    <name type="scientific">Meira miltonrushii</name>
    <dbReference type="NCBI Taxonomy" id="1280837"/>
    <lineage>
        <taxon>Eukaryota</taxon>
        <taxon>Fungi</taxon>
        <taxon>Dikarya</taxon>
        <taxon>Basidiomycota</taxon>
        <taxon>Ustilaginomycotina</taxon>
        <taxon>Exobasidiomycetes</taxon>
        <taxon>Exobasidiales</taxon>
        <taxon>Brachybasidiaceae</taxon>
        <taxon>Meira</taxon>
    </lineage>
</organism>
<protein>
    <submittedName>
        <fullName evidence="2">Uncharacterized protein</fullName>
    </submittedName>
</protein>